<evidence type="ECO:0000313" key="3">
    <source>
        <dbReference type="EMBL" id="KAF2866934.1"/>
    </source>
</evidence>
<feature type="domain" description="Formin GTPase-binding" evidence="2">
    <location>
        <begin position="365"/>
        <end position="663"/>
    </location>
</feature>
<evidence type="ECO:0000259" key="2">
    <source>
        <dbReference type="SMART" id="SM01140"/>
    </source>
</evidence>
<gene>
    <name evidence="3" type="ORF">BDV95DRAFT_504025</name>
</gene>
<feature type="region of interest" description="Disordered" evidence="1">
    <location>
        <begin position="842"/>
        <end position="875"/>
    </location>
</feature>
<evidence type="ECO:0000256" key="1">
    <source>
        <dbReference type="SAM" id="MobiDB-lite"/>
    </source>
</evidence>
<dbReference type="InterPro" id="IPR011989">
    <property type="entry name" value="ARM-like"/>
</dbReference>
<protein>
    <submittedName>
        <fullName evidence="3">Armadillo-type protein</fullName>
    </submittedName>
</protein>
<name>A0A7C8I032_9PLEO</name>
<keyword evidence="4" id="KW-1185">Reference proteome</keyword>
<feature type="compositionally biased region" description="Basic and acidic residues" evidence="1">
    <location>
        <begin position="296"/>
        <end position="306"/>
    </location>
</feature>
<dbReference type="GO" id="GO:0031267">
    <property type="term" value="F:small GTPase binding"/>
    <property type="evidence" value="ECO:0007669"/>
    <property type="project" value="InterPro"/>
</dbReference>
<evidence type="ECO:0000313" key="4">
    <source>
        <dbReference type="Proteomes" id="UP000481861"/>
    </source>
</evidence>
<feature type="compositionally biased region" description="Basic and acidic residues" evidence="1">
    <location>
        <begin position="115"/>
        <end position="141"/>
    </location>
</feature>
<dbReference type="InterPro" id="IPR010473">
    <property type="entry name" value="GTPase-bd"/>
</dbReference>
<dbReference type="OrthoDB" id="2155261at2759"/>
<dbReference type="Pfam" id="PF06371">
    <property type="entry name" value="Drf_GBD"/>
    <property type="match status" value="1"/>
</dbReference>
<feature type="compositionally biased region" description="Low complexity" evidence="1">
    <location>
        <begin position="271"/>
        <end position="280"/>
    </location>
</feature>
<feature type="region of interest" description="Disordered" evidence="1">
    <location>
        <begin position="256"/>
        <end position="343"/>
    </location>
</feature>
<feature type="region of interest" description="Disordered" evidence="1">
    <location>
        <begin position="408"/>
        <end position="529"/>
    </location>
</feature>
<dbReference type="AlphaFoldDB" id="A0A7C8I032"/>
<feature type="compositionally biased region" description="Low complexity" evidence="1">
    <location>
        <begin position="197"/>
        <end position="208"/>
    </location>
</feature>
<proteinExistence type="predicted"/>
<accession>A0A7C8I032</accession>
<feature type="compositionally biased region" description="Polar residues" evidence="1">
    <location>
        <begin position="76"/>
        <end position="97"/>
    </location>
</feature>
<dbReference type="Proteomes" id="UP000481861">
    <property type="component" value="Unassembled WGS sequence"/>
</dbReference>
<dbReference type="Gene3D" id="1.25.10.10">
    <property type="entry name" value="Leucine-rich Repeat Variant"/>
    <property type="match status" value="1"/>
</dbReference>
<feature type="compositionally biased region" description="Basic and acidic residues" evidence="1">
    <location>
        <begin position="320"/>
        <end position="337"/>
    </location>
</feature>
<feature type="compositionally biased region" description="Polar residues" evidence="1">
    <location>
        <begin position="508"/>
        <end position="529"/>
    </location>
</feature>
<dbReference type="EMBL" id="JAADJZ010000025">
    <property type="protein sequence ID" value="KAF2866934.1"/>
    <property type="molecule type" value="Genomic_DNA"/>
</dbReference>
<organism evidence="3 4">
    <name type="scientific">Massariosphaeria phaeospora</name>
    <dbReference type="NCBI Taxonomy" id="100035"/>
    <lineage>
        <taxon>Eukaryota</taxon>
        <taxon>Fungi</taxon>
        <taxon>Dikarya</taxon>
        <taxon>Ascomycota</taxon>
        <taxon>Pezizomycotina</taxon>
        <taxon>Dothideomycetes</taxon>
        <taxon>Pleosporomycetidae</taxon>
        <taxon>Pleosporales</taxon>
        <taxon>Pleosporales incertae sedis</taxon>
        <taxon>Massariosphaeria</taxon>
    </lineage>
</organism>
<comment type="caution">
    <text evidence="3">The sequence shown here is derived from an EMBL/GenBank/DDBJ whole genome shotgun (WGS) entry which is preliminary data.</text>
</comment>
<dbReference type="InterPro" id="IPR016024">
    <property type="entry name" value="ARM-type_fold"/>
</dbReference>
<dbReference type="SMART" id="SM01140">
    <property type="entry name" value="Drf_GBD"/>
    <property type="match status" value="1"/>
</dbReference>
<sequence>MAAPAPAGHRRNKSSSMLKSIIAPKSHKRSPSDGLALNSNNNQPDVRPYNPAANLPQSAPLLPPDHPHSRMRAANAPQSSLVNLPLPRQSQDASRASPTKGLHKKTLSSVSLRALGKDKDQEENPRDKSKDMGRRRAEESLVGKPKKPKSSANLAAMFGKGKQAKAGKNVPGTDKENTTPPSSANAPGPAQAPIWAQFSSQQSLQQFQEVTTTSKVPLNDRRRSIEQEIALYTPQDYSPSKQRNFFEYGQPSLQKRAAVKERPKSTIIAGSSSTTSLLETMTRKRSNDRVPLSDTKGNEGRLKESASSKSIIPRNMLRRSSSDIGKKGSPTKKEGSSPKKPNRVMAAVAAFNGKAKQVGATATSPAKLDPKLVDAEFEQVLASRNIPTHQRAQMRTLKLEVKADFVRTHKLDTPQGSRAPSGHASIDEATGRSPTKPAGTRSAKSRDGTTEEEFILEENTATGASKRERPRSRTFTFSKSDSPTKKQRADGTANDRKASSKANPIPKSPSTRSLASNGSQRSSSKGAKTVTPNEFITYMQRTLKPQDVEVGKLHKLRLLLRNETVDWVNTFMQDGGMTELVGLLHRIMEVEWREEHEDTLLHEVLRCLKGLCTTDSALKQLAGIASTLFPALLAMLFDEEHKGPSDFTTRELIIQIIFAYISTASEADVHARATELLKYFKDPVKAKDSSTIPFILQMHQSRPYQVWCKEITNVTKEVFWIFIHHLNVIPLPSGPADPSQSYAKTHFPGPRAIVPAAPYVGGVEWDATNYIATHIDLLNGLLASIPTRDARNALRSELKISGFERLMGHLRSCNPKYYGAVHDAITVWSGAALEDGWDVKPVRMGPSDGKPPGSPVKMSPKKKAEPAPQIQAPKMDLGLGLGMGLEFEKDVGIGGAKKKEDDWI</sequence>
<dbReference type="GO" id="GO:0003779">
    <property type="term" value="F:actin binding"/>
    <property type="evidence" value="ECO:0007669"/>
    <property type="project" value="InterPro"/>
</dbReference>
<dbReference type="SUPFAM" id="SSF48371">
    <property type="entry name" value="ARM repeat"/>
    <property type="match status" value="1"/>
</dbReference>
<reference evidence="3 4" key="1">
    <citation type="submission" date="2020-01" db="EMBL/GenBank/DDBJ databases">
        <authorList>
            <consortium name="DOE Joint Genome Institute"/>
            <person name="Haridas S."/>
            <person name="Albert R."/>
            <person name="Binder M."/>
            <person name="Bloem J."/>
            <person name="Labutti K."/>
            <person name="Salamov A."/>
            <person name="Andreopoulos B."/>
            <person name="Baker S.E."/>
            <person name="Barry K."/>
            <person name="Bills G."/>
            <person name="Bluhm B.H."/>
            <person name="Cannon C."/>
            <person name="Castanera R."/>
            <person name="Culley D.E."/>
            <person name="Daum C."/>
            <person name="Ezra D."/>
            <person name="Gonzalez J.B."/>
            <person name="Henrissat B."/>
            <person name="Kuo A."/>
            <person name="Liang C."/>
            <person name="Lipzen A."/>
            <person name="Lutzoni F."/>
            <person name="Magnuson J."/>
            <person name="Mondo S."/>
            <person name="Nolan M."/>
            <person name="Ohm R."/>
            <person name="Pangilinan J."/>
            <person name="Park H.-J.H."/>
            <person name="Ramirez L."/>
            <person name="Alfaro M."/>
            <person name="Sun H."/>
            <person name="Tritt A."/>
            <person name="Yoshinaga Y."/>
            <person name="Zwiers L.-H.L."/>
            <person name="Turgeon B.G."/>
            <person name="Goodwin S.B."/>
            <person name="Spatafora J.W."/>
            <person name="Crous P.W."/>
            <person name="Grigoriev I.V."/>
        </authorList>
    </citation>
    <scope>NUCLEOTIDE SEQUENCE [LARGE SCALE GENOMIC DNA]</scope>
    <source>
        <strain evidence="3 4">CBS 611.86</strain>
    </source>
</reference>
<feature type="region of interest" description="Disordered" evidence="1">
    <location>
        <begin position="1"/>
        <end position="221"/>
    </location>
</feature>
<feature type="compositionally biased region" description="Basic and acidic residues" evidence="1">
    <location>
        <begin position="482"/>
        <end position="498"/>
    </location>
</feature>
<dbReference type="GO" id="GO:0030036">
    <property type="term" value="P:actin cytoskeleton organization"/>
    <property type="evidence" value="ECO:0007669"/>
    <property type="project" value="InterPro"/>
</dbReference>